<dbReference type="EMBL" id="NJBN01000002">
    <property type="protein sequence ID" value="TKJ41786.1"/>
    <property type="molecule type" value="Genomic_DNA"/>
</dbReference>
<dbReference type="InterPro" id="IPR020581">
    <property type="entry name" value="GDC_P"/>
</dbReference>
<evidence type="ECO:0000256" key="3">
    <source>
        <dbReference type="ARBA" id="ARBA00049026"/>
    </source>
</evidence>
<reference evidence="6 7" key="1">
    <citation type="submission" date="2017-06" db="EMBL/GenBank/DDBJ databases">
        <title>Novel microbial phyla capable of carbon fixation and sulfur reduction in deep-sea sediments.</title>
        <authorList>
            <person name="Huang J."/>
            <person name="Baker B."/>
            <person name="Wang Y."/>
        </authorList>
    </citation>
    <scope>NUCLEOTIDE SEQUENCE [LARGE SCALE GENOMIC DNA]</scope>
    <source>
        <strain evidence="6">B3_LCP</strain>
    </source>
</reference>
<dbReference type="InterPro" id="IPR015422">
    <property type="entry name" value="PyrdxlP-dep_Trfase_small"/>
</dbReference>
<dbReference type="GO" id="GO:0009116">
    <property type="term" value="P:nucleoside metabolic process"/>
    <property type="evidence" value="ECO:0007669"/>
    <property type="project" value="InterPro"/>
</dbReference>
<evidence type="ECO:0000256" key="1">
    <source>
        <dbReference type="ARBA" id="ARBA00003788"/>
    </source>
</evidence>
<gene>
    <name evidence="4" type="primary">gcvPA</name>
    <name evidence="6" type="ORF">CEE37_04245</name>
</gene>
<protein>
    <recommendedName>
        <fullName evidence="4">Probable glycine dehydrogenase (decarboxylating) subunit 1</fullName>
        <ecNumber evidence="4">1.4.4.2</ecNumber>
    </recommendedName>
    <alternativeName>
        <fullName evidence="4">Glycine cleavage system P-protein subunit 1</fullName>
    </alternativeName>
    <alternativeName>
        <fullName evidence="4">Glycine decarboxylase subunit 1</fullName>
    </alternativeName>
    <alternativeName>
        <fullName evidence="4">Glycine dehydrogenase (aminomethyl-transferring) subunit 1</fullName>
    </alternativeName>
</protein>
<organism evidence="6 7">
    <name type="scientific">candidate division LCP-89 bacterium B3_LCP</name>
    <dbReference type="NCBI Taxonomy" id="2012998"/>
    <lineage>
        <taxon>Bacteria</taxon>
        <taxon>Pseudomonadati</taxon>
        <taxon>Bacteria division LCP-89</taxon>
    </lineage>
</organism>
<evidence type="ECO:0000313" key="7">
    <source>
        <dbReference type="Proteomes" id="UP000319619"/>
    </source>
</evidence>
<feature type="domain" description="Glycine cleavage system P-protein N-terminal" evidence="5">
    <location>
        <begin position="3"/>
        <end position="442"/>
    </location>
</feature>
<comment type="catalytic activity">
    <reaction evidence="3 4">
        <text>N(6)-[(R)-lipoyl]-L-lysyl-[glycine-cleavage complex H protein] + glycine + H(+) = N(6)-[(R)-S(8)-aminomethyldihydrolipoyl]-L-lysyl-[glycine-cleavage complex H protein] + CO2</text>
        <dbReference type="Rhea" id="RHEA:24304"/>
        <dbReference type="Rhea" id="RHEA-COMP:10494"/>
        <dbReference type="Rhea" id="RHEA-COMP:10495"/>
        <dbReference type="ChEBI" id="CHEBI:15378"/>
        <dbReference type="ChEBI" id="CHEBI:16526"/>
        <dbReference type="ChEBI" id="CHEBI:57305"/>
        <dbReference type="ChEBI" id="CHEBI:83099"/>
        <dbReference type="ChEBI" id="CHEBI:83143"/>
        <dbReference type="EC" id="1.4.4.2"/>
    </reaction>
</comment>
<dbReference type="SUPFAM" id="SSF53383">
    <property type="entry name" value="PLP-dependent transferases"/>
    <property type="match status" value="1"/>
</dbReference>
<dbReference type="PIRSF" id="PIRSF006815">
    <property type="entry name" value="GcvPA"/>
    <property type="match status" value="1"/>
</dbReference>
<dbReference type="Gene3D" id="3.90.1150.10">
    <property type="entry name" value="Aspartate Aminotransferase, domain 1"/>
    <property type="match status" value="1"/>
</dbReference>
<dbReference type="HAMAP" id="MF_00712">
    <property type="entry name" value="GcvPA"/>
    <property type="match status" value="1"/>
</dbReference>
<dbReference type="GO" id="GO:0004375">
    <property type="term" value="F:glycine dehydrogenase (decarboxylating) activity"/>
    <property type="evidence" value="ECO:0007669"/>
    <property type="project" value="UniProtKB-EC"/>
</dbReference>
<proteinExistence type="inferred from homology"/>
<dbReference type="PANTHER" id="PTHR42806">
    <property type="entry name" value="GLYCINE CLEAVAGE SYSTEM P-PROTEIN"/>
    <property type="match status" value="1"/>
</dbReference>
<comment type="similarity">
    <text evidence="4">Belongs to the GcvP family. N-terminal subunit subfamily.</text>
</comment>
<accession>A0A532V3J4</accession>
<comment type="subunit">
    <text evidence="4">The glycine cleavage system is composed of four proteins: P, T, L and H. In this organism, the P 'protein' is a heterodimer of two subunits.</text>
</comment>
<dbReference type="Gene3D" id="3.40.640.10">
    <property type="entry name" value="Type I PLP-dependent aspartate aminotransferase-like (Major domain)"/>
    <property type="match status" value="1"/>
</dbReference>
<comment type="function">
    <text evidence="1 4">The glycine cleavage system catalyzes the degradation of glycine. The P protein binds the alpha-amino group of glycine through its pyridoxal phosphate cofactor; CO(2) is released and the remaining methylamine moiety is then transferred to the lipoamide cofactor of the H protein.</text>
</comment>
<name>A0A532V3J4_UNCL8</name>
<dbReference type="NCBIfam" id="NF001696">
    <property type="entry name" value="PRK00451.1"/>
    <property type="match status" value="1"/>
</dbReference>
<evidence type="ECO:0000259" key="5">
    <source>
        <dbReference type="Pfam" id="PF02347"/>
    </source>
</evidence>
<dbReference type="InterPro" id="IPR015421">
    <property type="entry name" value="PyrdxlP-dep_Trfase_major"/>
</dbReference>
<comment type="caution">
    <text evidence="6">The sequence shown here is derived from an EMBL/GenBank/DDBJ whole genome shotgun (WGS) entry which is preliminary data.</text>
</comment>
<dbReference type="PANTHER" id="PTHR42806:SF1">
    <property type="entry name" value="GLYCINE DEHYDROGENASE (DECARBOXYLATING)"/>
    <property type="match status" value="1"/>
</dbReference>
<keyword evidence="2 4" id="KW-0560">Oxidoreductase</keyword>
<dbReference type="InterPro" id="IPR023010">
    <property type="entry name" value="GcvPA"/>
</dbReference>
<evidence type="ECO:0000256" key="4">
    <source>
        <dbReference type="HAMAP-Rule" id="MF_00712"/>
    </source>
</evidence>
<dbReference type="InterPro" id="IPR015424">
    <property type="entry name" value="PyrdxlP-dep_Trfase"/>
</dbReference>
<dbReference type="CDD" id="cd00613">
    <property type="entry name" value="GDC-P"/>
    <property type="match status" value="1"/>
</dbReference>
<evidence type="ECO:0000313" key="6">
    <source>
        <dbReference type="EMBL" id="TKJ41786.1"/>
    </source>
</evidence>
<dbReference type="AlphaFoldDB" id="A0A532V3J4"/>
<dbReference type="EC" id="1.4.4.2" evidence="4"/>
<dbReference type="InterPro" id="IPR049315">
    <property type="entry name" value="GDC-P_N"/>
</dbReference>
<evidence type="ECO:0000256" key="2">
    <source>
        <dbReference type="ARBA" id="ARBA00023002"/>
    </source>
</evidence>
<dbReference type="Pfam" id="PF02347">
    <property type="entry name" value="GDC-P"/>
    <property type="match status" value="1"/>
</dbReference>
<dbReference type="GO" id="GO:0019464">
    <property type="term" value="P:glycine decarboxylation via glycine cleavage system"/>
    <property type="evidence" value="ECO:0007669"/>
    <property type="project" value="UniProtKB-UniRule"/>
</dbReference>
<dbReference type="Proteomes" id="UP000319619">
    <property type="component" value="Unassembled WGS sequence"/>
</dbReference>
<sequence length="446" mass="49214">MDHFLPHTEDELKEMFFRIGVKDFSELLKTIPPELLLKKELNLPVSLSELEALAQLKETSYKNRSEDCYTCFMGGGAYDHFIPAAVDAIISRSEFYTAYTPYQAEVSQGTLQAIYEYQSMICALTGMDAANASHYDGATALAEAMYLACNQTRREKVLVSEGVNPHYRQVMETYAHASGIDVITIPLKNGLTDSDLSGYDLTSVAAVMIQSPNFLGVIEDIVAFSQPVHDTKALLTVSVDPISLALLEAPGNLGADIVTGEGQGLGNALNYGGPYLGIFAVKKPLMRRLPGRIIGATVDNQGRRGFVMTLQTREQHIRRDKATSNICTNESLCALAACVTLELLGEEGLKEMAELCLQKAHYLADNICAIEGFELAYKQPFFKEFAVRYTGEVEKLTDKLADKGFLVGPGLVRFSDDWKDLLLFAVTEKRTKVEMDRLVETLRSIA</sequence>